<evidence type="ECO:0000313" key="1">
    <source>
        <dbReference type="EMBL" id="GJE55259.1"/>
    </source>
</evidence>
<proteinExistence type="predicted"/>
<gene>
    <name evidence="1" type="ORF">EKPJFOCH_1748</name>
</gene>
<dbReference type="EMBL" id="BPRA01000007">
    <property type="protein sequence ID" value="GJE55259.1"/>
    <property type="molecule type" value="Genomic_DNA"/>
</dbReference>
<evidence type="ECO:0000313" key="2">
    <source>
        <dbReference type="Proteomes" id="UP001055101"/>
    </source>
</evidence>
<dbReference type="Proteomes" id="UP001055101">
    <property type="component" value="Unassembled WGS sequence"/>
</dbReference>
<organism evidence="1 2">
    <name type="scientific">Methylobacterium thuringiense</name>
    <dbReference type="NCBI Taxonomy" id="1003091"/>
    <lineage>
        <taxon>Bacteria</taxon>
        <taxon>Pseudomonadati</taxon>
        <taxon>Pseudomonadota</taxon>
        <taxon>Alphaproteobacteria</taxon>
        <taxon>Hyphomicrobiales</taxon>
        <taxon>Methylobacteriaceae</taxon>
        <taxon>Methylobacterium</taxon>
    </lineage>
</organism>
<sequence>MLFQAPWRHRAPAPIVTPLDAEADASGRAVMQASEESGVQALRAVAASHQLDTANSRVQRILGDVLANASHREEVSDL</sequence>
<reference evidence="1" key="2">
    <citation type="submission" date="2021-08" db="EMBL/GenBank/DDBJ databases">
        <authorList>
            <person name="Tani A."/>
            <person name="Ola A."/>
            <person name="Ogura Y."/>
            <person name="Katsura K."/>
            <person name="Hayashi T."/>
        </authorList>
    </citation>
    <scope>NUCLEOTIDE SEQUENCE</scope>
    <source>
        <strain evidence="1">DSM 23674</strain>
    </source>
</reference>
<protein>
    <recommendedName>
        <fullName evidence="3">ANTAR domain-containing protein</fullName>
    </recommendedName>
</protein>
<comment type="caution">
    <text evidence="1">The sequence shown here is derived from an EMBL/GenBank/DDBJ whole genome shotgun (WGS) entry which is preliminary data.</text>
</comment>
<keyword evidence="2" id="KW-1185">Reference proteome</keyword>
<evidence type="ECO:0008006" key="3">
    <source>
        <dbReference type="Google" id="ProtNLM"/>
    </source>
</evidence>
<reference evidence="1" key="1">
    <citation type="journal article" date="2021" name="Front. Microbiol.">
        <title>Comprehensive Comparative Genomics and Phenotyping of Methylobacterium Species.</title>
        <authorList>
            <person name="Alessa O."/>
            <person name="Ogura Y."/>
            <person name="Fujitani Y."/>
            <person name="Takami H."/>
            <person name="Hayashi T."/>
            <person name="Sahin N."/>
            <person name="Tani A."/>
        </authorList>
    </citation>
    <scope>NUCLEOTIDE SEQUENCE</scope>
    <source>
        <strain evidence="1">DSM 23674</strain>
    </source>
</reference>
<dbReference type="RefSeq" id="WP_238231616.1">
    <property type="nucleotide sequence ID" value="NZ_BPRA01000007.1"/>
</dbReference>
<name>A0ABQ4TIQ4_9HYPH</name>
<accession>A0ABQ4TIQ4</accession>